<evidence type="ECO:0000256" key="1">
    <source>
        <dbReference type="SAM" id="Phobius"/>
    </source>
</evidence>
<accession>A0A508Z159</accession>
<gene>
    <name evidence="3" type="ORF">E6L36_03110</name>
    <name evidence="2" type="ORF">H0N82_10310</name>
</gene>
<feature type="transmembrane region" description="Helical" evidence="1">
    <location>
        <begin position="49"/>
        <end position="67"/>
    </location>
</feature>
<feature type="transmembrane region" description="Helical" evidence="1">
    <location>
        <begin position="98"/>
        <end position="122"/>
    </location>
</feature>
<sequence>MITLLKQEIYKLMKRPSLVVFIILLFCFQLAVALIAMKYPNLLNIKATFVSNFFAPVLIVFYMIAVGSTQLSSEIQYGTLKTLLYRQYSFAQILLSKWLALLIGVILLYVSSACMSVIIKILVLNNQFALNAHVWQLWSLNIVATFLTLLFLLCFVELIATLFENSTPAIIVGISAYFVISIFNQLMFMMIDQHPWLKWNPVNMLNLGEQIGNQQLSRMTQLTLGQITVGYVVYIGCFLLAGLFIFKKRNSN</sequence>
<dbReference type="Pfam" id="PF12730">
    <property type="entry name" value="ABC2_membrane_4"/>
    <property type="match status" value="1"/>
</dbReference>
<dbReference type="EMBL" id="JACCKI010000008">
    <property type="protein sequence ID" value="NZA05471.1"/>
    <property type="molecule type" value="Genomic_DNA"/>
</dbReference>
<dbReference type="PANTHER" id="PTHR37305">
    <property type="entry name" value="INTEGRAL MEMBRANE PROTEIN-RELATED"/>
    <property type="match status" value="1"/>
</dbReference>
<keyword evidence="1" id="KW-1133">Transmembrane helix</keyword>
<proteinExistence type="predicted"/>
<feature type="transmembrane region" description="Helical" evidence="1">
    <location>
        <begin position="224"/>
        <end position="246"/>
    </location>
</feature>
<dbReference type="PANTHER" id="PTHR37305:SF1">
    <property type="entry name" value="MEMBRANE PROTEIN"/>
    <property type="match status" value="1"/>
</dbReference>
<organism evidence="2 5">
    <name type="scientific">Lacticaseibacillus rhamnosus</name>
    <name type="common">Lactobacillus rhamnosus</name>
    <dbReference type="NCBI Taxonomy" id="47715"/>
    <lineage>
        <taxon>Bacteria</taxon>
        <taxon>Bacillati</taxon>
        <taxon>Bacillota</taxon>
        <taxon>Bacilli</taxon>
        <taxon>Lactobacillales</taxon>
        <taxon>Lactobacillaceae</taxon>
        <taxon>Lacticaseibacillus</taxon>
    </lineage>
</organism>
<reference evidence="3 4" key="1">
    <citation type="submission" date="2019-04" db="EMBL/GenBank/DDBJ databases">
        <title>Genome Announcement to Ensure Probiotic Safety of Lactobacillus rhamnosus UBLR-58.</title>
        <authorList>
            <person name="Sulthana A."/>
            <person name="Lakshmi S.G."/>
            <person name="Madempudi R.S."/>
        </authorList>
    </citation>
    <scope>NUCLEOTIDE SEQUENCE [LARGE SCALE GENOMIC DNA]</scope>
    <source>
        <strain evidence="3 4">UBLR-58</strain>
    </source>
</reference>
<name>A0A508Z159_LACRH</name>
<evidence type="ECO:0000313" key="2">
    <source>
        <dbReference type="EMBL" id="NZA05471.1"/>
    </source>
</evidence>
<evidence type="ECO:0000313" key="3">
    <source>
        <dbReference type="EMBL" id="THC79483.1"/>
    </source>
</evidence>
<dbReference type="EMBL" id="SSHM01000001">
    <property type="protein sequence ID" value="THC79483.1"/>
    <property type="molecule type" value="Genomic_DNA"/>
</dbReference>
<dbReference type="Proteomes" id="UP000552935">
    <property type="component" value="Unassembled WGS sequence"/>
</dbReference>
<protein>
    <submittedName>
        <fullName evidence="2 3">ABC transporter permease</fullName>
    </submittedName>
</protein>
<dbReference type="RefSeq" id="WP_005692337.1">
    <property type="nucleotide sequence ID" value="NZ_CABFNI010000018.1"/>
</dbReference>
<feature type="transmembrane region" description="Helical" evidence="1">
    <location>
        <begin position="142"/>
        <end position="163"/>
    </location>
</feature>
<dbReference type="AlphaFoldDB" id="A0A508Z159"/>
<dbReference type="Proteomes" id="UP000307517">
    <property type="component" value="Unassembled WGS sequence"/>
</dbReference>
<feature type="transmembrane region" description="Helical" evidence="1">
    <location>
        <begin position="170"/>
        <end position="191"/>
    </location>
</feature>
<keyword evidence="1" id="KW-0812">Transmembrane</keyword>
<evidence type="ECO:0000313" key="4">
    <source>
        <dbReference type="Proteomes" id="UP000307517"/>
    </source>
</evidence>
<keyword evidence="1" id="KW-0472">Membrane</keyword>
<reference evidence="2 5" key="2">
    <citation type="submission" date="2020-07" db="EMBL/GenBank/DDBJ databases">
        <title>Organ Donor 1.</title>
        <authorList>
            <person name="Marsh A.J."/>
            <person name="Azcarate-Peril M.A."/>
        </authorList>
    </citation>
    <scope>NUCLEOTIDE SEQUENCE [LARGE SCALE GENOMIC DNA]</scope>
    <source>
        <strain evidence="2 5">AMC0712</strain>
    </source>
</reference>
<evidence type="ECO:0000313" key="5">
    <source>
        <dbReference type="Proteomes" id="UP000552935"/>
    </source>
</evidence>
<comment type="caution">
    <text evidence="2">The sequence shown here is derived from an EMBL/GenBank/DDBJ whole genome shotgun (WGS) entry which is preliminary data.</text>
</comment>